<sequence length="126" mass="14279">MLYKLGAEIIVVLHLAFILFIIFGGLLALRWPRASWVHLPCALYGVLIEWVGWVCPLTPWENALRERAGGEGYEGDFIEHYLLPIIYPSGLTPTVQLVLGALVIVVNVAIYAFVIWKWRKDKTSQT</sequence>
<gene>
    <name evidence="2" type="ORF">FIV42_02275</name>
</gene>
<accession>A0A4Y6PP74</accession>
<keyword evidence="1" id="KW-0812">Transmembrane</keyword>
<keyword evidence="1" id="KW-0472">Membrane</keyword>
<evidence type="ECO:0000313" key="2">
    <source>
        <dbReference type="EMBL" id="QDG49605.1"/>
    </source>
</evidence>
<feature type="transmembrane region" description="Helical" evidence="1">
    <location>
        <begin position="41"/>
        <end position="60"/>
    </location>
</feature>
<dbReference type="InterPro" id="IPR021218">
    <property type="entry name" value="DUF2784"/>
</dbReference>
<reference evidence="2 3" key="1">
    <citation type="submission" date="2019-06" db="EMBL/GenBank/DDBJ databases">
        <title>Persicimonas caeni gen. nov., sp. nov., a predatory bacterium isolated from solar saltern.</title>
        <authorList>
            <person name="Wang S."/>
        </authorList>
    </citation>
    <scope>NUCLEOTIDE SEQUENCE [LARGE SCALE GENOMIC DNA]</scope>
    <source>
        <strain evidence="2 3">YN101</strain>
    </source>
</reference>
<dbReference type="OrthoDB" id="370375at2"/>
<organism evidence="2 3">
    <name type="scientific">Persicimonas caeni</name>
    <dbReference type="NCBI Taxonomy" id="2292766"/>
    <lineage>
        <taxon>Bacteria</taxon>
        <taxon>Deltaproteobacteria</taxon>
        <taxon>Bradymonadales</taxon>
        <taxon>Bradymonadaceae</taxon>
        <taxon>Persicimonas</taxon>
    </lineage>
</organism>
<evidence type="ECO:0000256" key="1">
    <source>
        <dbReference type="SAM" id="Phobius"/>
    </source>
</evidence>
<dbReference type="Proteomes" id="UP000315995">
    <property type="component" value="Chromosome"/>
</dbReference>
<dbReference type="RefSeq" id="WP_141196102.1">
    <property type="nucleotide sequence ID" value="NZ_CP041186.1"/>
</dbReference>
<name>A0A4Y6PP74_PERCE</name>
<accession>A0A5B8Y485</accession>
<feature type="transmembrane region" description="Helical" evidence="1">
    <location>
        <begin position="97"/>
        <end position="116"/>
    </location>
</feature>
<protein>
    <submittedName>
        <fullName evidence="2">DUF2784 domain-containing protein</fullName>
    </submittedName>
</protein>
<keyword evidence="1" id="KW-1133">Transmembrane helix</keyword>
<proteinExistence type="predicted"/>
<keyword evidence="3" id="KW-1185">Reference proteome</keyword>
<dbReference type="EMBL" id="CP041186">
    <property type="protein sequence ID" value="QDG49605.1"/>
    <property type="molecule type" value="Genomic_DNA"/>
</dbReference>
<feature type="transmembrane region" description="Helical" evidence="1">
    <location>
        <begin position="6"/>
        <end position="29"/>
    </location>
</feature>
<dbReference type="Pfam" id="PF10861">
    <property type="entry name" value="DUF2784"/>
    <property type="match status" value="1"/>
</dbReference>
<evidence type="ECO:0000313" key="3">
    <source>
        <dbReference type="Proteomes" id="UP000315995"/>
    </source>
</evidence>
<dbReference type="AlphaFoldDB" id="A0A4Y6PP74"/>